<comment type="catalytic activity">
    <reaction evidence="1 5">
        <text>[protein]-peptidylproline (omega=180) = [protein]-peptidylproline (omega=0)</text>
        <dbReference type="Rhea" id="RHEA:16237"/>
        <dbReference type="Rhea" id="RHEA-COMP:10747"/>
        <dbReference type="Rhea" id="RHEA-COMP:10748"/>
        <dbReference type="ChEBI" id="CHEBI:83833"/>
        <dbReference type="ChEBI" id="CHEBI:83834"/>
        <dbReference type="EC" id="5.2.1.8"/>
    </reaction>
</comment>
<dbReference type="PANTHER" id="PTHR43811:SF19">
    <property type="entry name" value="39 KDA FK506-BINDING NUCLEAR PROTEIN"/>
    <property type="match status" value="1"/>
</dbReference>
<evidence type="ECO:0000256" key="3">
    <source>
        <dbReference type="ARBA" id="ARBA00023110"/>
    </source>
</evidence>
<reference evidence="7 8" key="1">
    <citation type="journal article" date="2015" name="Genome Biol. Evol.">
        <title>Phylogenomic analyses indicate that early fungi evolved digesting cell walls of algal ancestors of land plants.</title>
        <authorList>
            <person name="Chang Y."/>
            <person name="Wang S."/>
            <person name="Sekimoto S."/>
            <person name="Aerts A.L."/>
            <person name="Choi C."/>
            <person name="Clum A."/>
            <person name="LaButti K.M."/>
            <person name="Lindquist E.A."/>
            <person name="Yee Ngan C."/>
            <person name="Ohm R.A."/>
            <person name="Salamov A.A."/>
            <person name="Grigoriev I.V."/>
            <person name="Spatafora J.W."/>
            <person name="Berbee M.L."/>
        </authorList>
    </citation>
    <scope>NUCLEOTIDE SEQUENCE [LARGE SCALE GENOMIC DNA]</scope>
    <source>
        <strain evidence="7 8">NRRL 28638</strain>
    </source>
</reference>
<dbReference type="Pfam" id="PF00254">
    <property type="entry name" value="FKBP_C"/>
    <property type="match status" value="1"/>
</dbReference>
<dbReference type="GO" id="GO:0000785">
    <property type="term" value="C:chromatin"/>
    <property type="evidence" value="ECO:0007669"/>
    <property type="project" value="TreeGrafter"/>
</dbReference>
<proteinExistence type="predicted"/>
<dbReference type="GO" id="GO:0003755">
    <property type="term" value="F:peptidyl-prolyl cis-trans isomerase activity"/>
    <property type="evidence" value="ECO:0007669"/>
    <property type="project" value="UniProtKB-KW"/>
</dbReference>
<dbReference type="SUPFAM" id="SSF54534">
    <property type="entry name" value="FKBP-like"/>
    <property type="match status" value="1"/>
</dbReference>
<evidence type="ECO:0000256" key="4">
    <source>
        <dbReference type="ARBA" id="ARBA00023235"/>
    </source>
</evidence>
<dbReference type="OrthoDB" id="1902587at2759"/>
<dbReference type="Gene3D" id="3.10.50.40">
    <property type="match status" value="1"/>
</dbReference>
<accession>A0A137PGG2</accession>
<dbReference type="EC" id="5.2.1.8" evidence="2 5"/>
<dbReference type="STRING" id="796925.A0A137PGG2"/>
<dbReference type="FunFam" id="3.10.50.40:FF:000006">
    <property type="entry name" value="Peptidyl-prolyl cis-trans isomerase"/>
    <property type="match status" value="1"/>
</dbReference>
<dbReference type="InterPro" id="IPR001179">
    <property type="entry name" value="PPIase_FKBP_dom"/>
</dbReference>
<dbReference type="PROSITE" id="PS50059">
    <property type="entry name" value="FKBP_PPIASE"/>
    <property type="match status" value="1"/>
</dbReference>
<gene>
    <name evidence="7" type="ORF">CONCODRAFT_35146</name>
</gene>
<feature type="non-terminal residue" evidence="7">
    <location>
        <position position="1"/>
    </location>
</feature>
<evidence type="ECO:0000313" key="8">
    <source>
        <dbReference type="Proteomes" id="UP000070444"/>
    </source>
</evidence>
<evidence type="ECO:0000256" key="2">
    <source>
        <dbReference type="ARBA" id="ARBA00013194"/>
    </source>
</evidence>
<keyword evidence="3 5" id="KW-0697">Rotamase</keyword>
<evidence type="ECO:0000256" key="5">
    <source>
        <dbReference type="PROSITE-ProRule" id="PRU00277"/>
    </source>
</evidence>
<keyword evidence="8" id="KW-1185">Reference proteome</keyword>
<dbReference type="PANTHER" id="PTHR43811">
    <property type="entry name" value="FKBP-TYPE PEPTIDYL-PROLYL CIS-TRANS ISOMERASE FKPA"/>
    <property type="match status" value="1"/>
</dbReference>
<organism evidence="7 8">
    <name type="scientific">Conidiobolus coronatus (strain ATCC 28846 / CBS 209.66 / NRRL 28638)</name>
    <name type="common">Delacroixia coronata</name>
    <dbReference type="NCBI Taxonomy" id="796925"/>
    <lineage>
        <taxon>Eukaryota</taxon>
        <taxon>Fungi</taxon>
        <taxon>Fungi incertae sedis</taxon>
        <taxon>Zoopagomycota</taxon>
        <taxon>Entomophthoromycotina</taxon>
        <taxon>Entomophthoromycetes</taxon>
        <taxon>Entomophthorales</taxon>
        <taxon>Ancylistaceae</taxon>
        <taxon>Conidiobolus</taxon>
    </lineage>
</organism>
<name>A0A137PGG2_CONC2</name>
<dbReference type="GO" id="GO:0005730">
    <property type="term" value="C:nucleolus"/>
    <property type="evidence" value="ECO:0007669"/>
    <property type="project" value="TreeGrafter"/>
</dbReference>
<feature type="domain" description="PPIase FKBP-type" evidence="6">
    <location>
        <begin position="19"/>
        <end position="106"/>
    </location>
</feature>
<dbReference type="AlphaFoldDB" id="A0A137PGG2"/>
<evidence type="ECO:0000256" key="1">
    <source>
        <dbReference type="ARBA" id="ARBA00000971"/>
    </source>
</evidence>
<evidence type="ECO:0000259" key="6">
    <source>
        <dbReference type="PROSITE" id="PS50059"/>
    </source>
</evidence>
<protein>
    <recommendedName>
        <fullName evidence="2 5">peptidylprolyl isomerase</fullName>
        <ecNumber evidence="2 5">5.2.1.8</ecNumber>
    </recommendedName>
</protein>
<dbReference type="OMA" id="WDEGFAG"/>
<dbReference type="EMBL" id="KQ964428">
    <property type="protein sequence ID" value="KXN74065.1"/>
    <property type="molecule type" value="Genomic_DNA"/>
</dbReference>
<sequence length="107" mass="11548">NGLILEDKVVGTGTIATKGKRTSMRYIGKLTNGKVFDKCVSGKPFTFRLGVGEVIKGWDLGIAGMKVGGERKLTIPFNLAYGTRGAPPDIPPRADLIFEVKLLDVKK</sequence>
<dbReference type="Proteomes" id="UP000070444">
    <property type="component" value="Unassembled WGS sequence"/>
</dbReference>
<keyword evidence="4 5" id="KW-0413">Isomerase</keyword>
<evidence type="ECO:0000313" key="7">
    <source>
        <dbReference type="EMBL" id="KXN74065.1"/>
    </source>
</evidence>
<dbReference type="InterPro" id="IPR046357">
    <property type="entry name" value="PPIase_dom_sf"/>
</dbReference>